<evidence type="ECO:0000256" key="1">
    <source>
        <dbReference type="SAM" id="MobiDB-lite"/>
    </source>
</evidence>
<protein>
    <submittedName>
        <fullName evidence="2">Uncharacterized protein</fullName>
    </submittedName>
</protein>
<name>A0ABY2DM87_9ACTN</name>
<sequence>MGADELMRGGGLSKREVAEMMFVRDLDDETVLSAARNEGGPEQKSIQGQMGTYPGLIRITNLCAVEAFGRGLIEGGEAELILKAERFSYNARAVDAGGGSVPDSGVFGDMDVYADFTVVNGDHEEALGRVRDWAQRTMSSDPRVRSVSVSRSKRTVGSTGPWQPDRYHGSIGRTDVGLSE</sequence>
<dbReference type="Proteomes" id="UP000295626">
    <property type="component" value="Unassembled WGS sequence"/>
</dbReference>
<dbReference type="EMBL" id="SMKE01000002">
    <property type="protein sequence ID" value="TDC02655.1"/>
    <property type="molecule type" value="Genomic_DNA"/>
</dbReference>
<proteinExistence type="predicted"/>
<feature type="region of interest" description="Disordered" evidence="1">
    <location>
        <begin position="141"/>
        <end position="180"/>
    </location>
</feature>
<evidence type="ECO:0000313" key="2">
    <source>
        <dbReference type="EMBL" id="TDC02655.1"/>
    </source>
</evidence>
<feature type="compositionally biased region" description="Low complexity" evidence="1">
    <location>
        <begin position="141"/>
        <end position="158"/>
    </location>
</feature>
<evidence type="ECO:0000313" key="3">
    <source>
        <dbReference type="Proteomes" id="UP000295626"/>
    </source>
</evidence>
<comment type="caution">
    <text evidence="2">The sequence shown here is derived from an EMBL/GenBank/DDBJ whole genome shotgun (WGS) entry which is preliminary data.</text>
</comment>
<gene>
    <name evidence="2" type="ORF">E1091_00190</name>
</gene>
<reference evidence="2 3" key="1">
    <citation type="submission" date="2019-02" db="EMBL/GenBank/DDBJ databases">
        <title>Draft genome sequences of novel Actinobacteria.</title>
        <authorList>
            <person name="Sahin N."/>
            <person name="Ay H."/>
            <person name="Saygin H."/>
        </authorList>
    </citation>
    <scope>NUCLEOTIDE SEQUENCE [LARGE SCALE GENOMIC DNA]</scope>
    <source>
        <strain evidence="2 3">JCM 30529</strain>
    </source>
</reference>
<keyword evidence="3" id="KW-1185">Reference proteome</keyword>
<accession>A0ABY2DM87</accession>
<organism evidence="2 3">
    <name type="scientific">Micromonospora fluostatini</name>
    <dbReference type="NCBI Taxonomy" id="1629071"/>
    <lineage>
        <taxon>Bacteria</taxon>
        <taxon>Bacillati</taxon>
        <taxon>Actinomycetota</taxon>
        <taxon>Actinomycetes</taxon>
        <taxon>Micromonosporales</taxon>
        <taxon>Micromonosporaceae</taxon>
        <taxon>Micromonospora</taxon>
    </lineage>
</organism>